<dbReference type="AlphaFoldDB" id="A0A165S8C1"/>
<evidence type="ECO:0000313" key="4">
    <source>
        <dbReference type="Proteomes" id="UP000076761"/>
    </source>
</evidence>
<dbReference type="Pfam" id="PF02179">
    <property type="entry name" value="BAG"/>
    <property type="match status" value="1"/>
</dbReference>
<dbReference type="InterPro" id="IPR036533">
    <property type="entry name" value="BAG_dom_sf"/>
</dbReference>
<dbReference type="InterPro" id="IPR003103">
    <property type="entry name" value="BAG_domain"/>
</dbReference>
<evidence type="ECO:0000313" key="3">
    <source>
        <dbReference type="EMBL" id="KZT24798.1"/>
    </source>
</evidence>
<feature type="domain" description="BAG" evidence="1">
    <location>
        <begin position="74"/>
        <end position="116"/>
    </location>
</feature>
<dbReference type="SUPFAM" id="SSF63491">
    <property type="entry name" value="BAG domain"/>
    <property type="match status" value="1"/>
</dbReference>
<dbReference type="EMBL" id="KV425575">
    <property type="protein sequence ID" value="KZT24798.1"/>
    <property type="molecule type" value="Genomic_DNA"/>
</dbReference>
<evidence type="ECO:0000259" key="1">
    <source>
        <dbReference type="Pfam" id="PF02179"/>
    </source>
</evidence>
<reference evidence="3 4" key="1">
    <citation type="journal article" date="2016" name="Mol. Biol. Evol.">
        <title>Comparative Genomics of Early-Diverging Mushroom-Forming Fungi Provides Insights into the Origins of Lignocellulose Decay Capabilities.</title>
        <authorList>
            <person name="Nagy L.G."/>
            <person name="Riley R."/>
            <person name="Tritt A."/>
            <person name="Adam C."/>
            <person name="Daum C."/>
            <person name="Floudas D."/>
            <person name="Sun H."/>
            <person name="Yadav J.S."/>
            <person name="Pangilinan J."/>
            <person name="Larsson K.H."/>
            <person name="Matsuura K."/>
            <person name="Barry K."/>
            <person name="Labutti K."/>
            <person name="Kuo R."/>
            <person name="Ohm R.A."/>
            <person name="Bhattacharya S.S."/>
            <person name="Shirouzu T."/>
            <person name="Yoshinaga Y."/>
            <person name="Martin F.M."/>
            <person name="Grigoriev I.V."/>
            <person name="Hibbett D.S."/>
        </authorList>
    </citation>
    <scope>NUCLEOTIDE SEQUENCE [LARGE SCALE GENOMIC DNA]</scope>
    <source>
        <strain evidence="3 4">HHB14362 ss-1</strain>
    </source>
</reference>
<dbReference type="Proteomes" id="UP000076761">
    <property type="component" value="Unassembled WGS sequence"/>
</dbReference>
<evidence type="ECO:0000259" key="2">
    <source>
        <dbReference type="Pfam" id="PF20415"/>
    </source>
</evidence>
<dbReference type="Pfam" id="PF20415">
    <property type="entry name" value="DUF6699"/>
    <property type="match status" value="1"/>
</dbReference>
<sequence>MSAEIDRLEATLSQLLNTFVPPAQIDVVGPQGEIIAVDLSEADSAVKVWPSGMAFPVDIPTLPHTANNTPIHAFTDQLSRLLEELDGVNTRNDEKIKMRRKDVVRVVVEELDNTDEWMKRILSIYKYGNGGNEPGPSMQVAGGGSFAHYHTQLHPSITHHAQYPSIFFDMSLPPTVENVPIDASAVPDAHPASKVFTAQAVHPPLSAMVLRSDKLPWGIEVRSSEDYDHLLGVSDVLQCIYRSFQLPVTVDELAALDAGRSFHVQAAYRARCNRCQTPKEYEEEKQVGVRRIDFLMGRHMFGGLSADSRNGSGAWILHIL</sequence>
<feature type="domain" description="DUF6699" evidence="2">
    <location>
        <begin position="167"/>
        <end position="307"/>
    </location>
</feature>
<organism evidence="3 4">
    <name type="scientific">Neolentinus lepideus HHB14362 ss-1</name>
    <dbReference type="NCBI Taxonomy" id="1314782"/>
    <lineage>
        <taxon>Eukaryota</taxon>
        <taxon>Fungi</taxon>
        <taxon>Dikarya</taxon>
        <taxon>Basidiomycota</taxon>
        <taxon>Agaricomycotina</taxon>
        <taxon>Agaricomycetes</taxon>
        <taxon>Gloeophyllales</taxon>
        <taxon>Gloeophyllaceae</taxon>
        <taxon>Neolentinus</taxon>
    </lineage>
</organism>
<dbReference type="GO" id="GO:0051087">
    <property type="term" value="F:protein-folding chaperone binding"/>
    <property type="evidence" value="ECO:0007669"/>
    <property type="project" value="InterPro"/>
</dbReference>
<gene>
    <name evidence="3" type="ORF">NEOLEDRAFT_394417</name>
</gene>
<dbReference type="InParanoid" id="A0A165S8C1"/>
<dbReference type="OrthoDB" id="2783256at2759"/>
<dbReference type="STRING" id="1314782.A0A165S8C1"/>
<accession>A0A165S8C1</accession>
<name>A0A165S8C1_9AGAM</name>
<keyword evidence="4" id="KW-1185">Reference proteome</keyword>
<dbReference type="InterPro" id="IPR046522">
    <property type="entry name" value="DUF6699"/>
</dbReference>
<protein>
    <submittedName>
        <fullName evidence="3">Uncharacterized protein</fullName>
    </submittedName>
</protein>
<proteinExistence type="predicted"/>
<dbReference type="Gene3D" id="1.20.58.120">
    <property type="entry name" value="BAG domain"/>
    <property type="match status" value="1"/>
</dbReference>